<keyword evidence="2" id="KW-1185">Reference proteome</keyword>
<protein>
    <submittedName>
        <fullName evidence="1">Uncharacterized protein</fullName>
    </submittedName>
</protein>
<proteinExistence type="predicted"/>
<dbReference type="Proteomes" id="UP001497535">
    <property type="component" value="Unassembled WGS sequence"/>
</dbReference>
<accession>A0ACB0ZQN9</accession>
<gene>
    <name evidence="1" type="ORF">MENTE1834_LOCUS28639</name>
</gene>
<evidence type="ECO:0000313" key="1">
    <source>
        <dbReference type="EMBL" id="CAK5081407.1"/>
    </source>
</evidence>
<comment type="caution">
    <text evidence="1">The sequence shown here is derived from an EMBL/GenBank/DDBJ whole genome shotgun (WGS) entry which is preliminary data.</text>
</comment>
<dbReference type="EMBL" id="CAVMJV010000044">
    <property type="protein sequence ID" value="CAK5081407.1"/>
    <property type="molecule type" value="Genomic_DNA"/>
</dbReference>
<reference evidence="1" key="1">
    <citation type="submission" date="2023-11" db="EMBL/GenBank/DDBJ databases">
        <authorList>
            <person name="Poullet M."/>
        </authorList>
    </citation>
    <scope>NUCLEOTIDE SEQUENCE</scope>
    <source>
        <strain evidence="1">E1834</strain>
    </source>
</reference>
<sequence length="343" mass="40056">MKSKEIQKKEENLYKEFLSKINKGAYLYQYSGLWALGLDLLPIRAGRLINLFVYRGCTCALQARFTTPLSIVKPFKQDILNLTQEKQCKKRFTNQTFNLGKIKQRFIIFALMPDKNAKYIKLNFKIDKLLLNIYITNYSINFDVKNFKGSWIKHTLPSNYKIGEKIFFSYGDNIYFNIILQPYYFWISTENDKHFLSVNSFWPSDWFNEKIFNENTKGTVHISGDLVPISMISVGHLVGRNRLHRPSNQLYPAPVRNTPFINTLKNAEIQNGTRIIIRGFILRNSKINKMEVALLHEVMELTDKCNNLIINLEIFRNLVGALVLLVEINFTEQKLLIKSNYVS</sequence>
<name>A0ACB0ZQN9_MELEN</name>
<evidence type="ECO:0000313" key="2">
    <source>
        <dbReference type="Proteomes" id="UP001497535"/>
    </source>
</evidence>
<organism evidence="1 2">
    <name type="scientific">Meloidogyne enterolobii</name>
    <name type="common">Root-knot nematode worm</name>
    <name type="synonym">Meloidogyne mayaguensis</name>
    <dbReference type="NCBI Taxonomy" id="390850"/>
    <lineage>
        <taxon>Eukaryota</taxon>
        <taxon>Metazoa</taxon>
        <taxon>Ecdysozoa</taxon>
        <taxon>Nematoda</taxon>
        <taxon>Chromadorea</taxon>
        <taxon>Rhabditida</taxon>
        <taxon>Tylenchina</taxon>
        <taxon>Tylenchomorpha</taxon>
        <taxon>Tylenchoidea</taxon>
        <taxon>Meloidogynidae</taxon>
        <taxon>Meloidogyninae</taxon>
        <taxon>Meloidogyne</taxon>
    </lineage>
</organism>